<keyword evidence="2" id="KW-1185">Reference proteome</keyword>
<name>A0A9X1H8W3_9FLAO</name>
<dbReference type="EMBL" id="JAINUY010000002">
    <property type="protein sequence ID" value="MBZ4034320.1"/>
    <property type="molecule type" value="Genomic_DNA"/>
</dbReference>
<reference evidence="1 2" key="1">
    <citation type="journal article" date="2023" name="Antonie Van Leeuwenhoek">
        <title>Flavobacterium potami sp. nov., a multi-metal resistance genes harbouring bacterium isolated from shallow river silt.</title>
        <authorList>
            <person name="Li S."/>
            <person name="Mao S."/>
            <person name="Mu W."/>
            <person name="Guo B."/>
            <person name="Li C."/>
            <person name="Zhu Q."/>
            <person name="Hou X."/>
            <person name="Zhao Y."/>
            <person name="Wei S."/>
            <person name="Liu H."/>
            <person name="Liu A."/>
        </authorList>
    </citation>
    <scope>NUCLEOTIDE SEQUENCE [LARGE SCALE GENOMIC DNA]</scope>
    <source>
        <strain evidence="1 2">17A</strain>
    </source>
</reference>
<dbReference type="AlphaFoldDB" id="A0A9X1H8W3"/>
<evidence type="ECO:0000313" key="1">
    <source>
        <dbReference type="EMBL" id="MBZ4034320.1"/>
    </source>
</evidence>
<proteinExistence type="predicted"/>
<dbReference type="Proteomes" id="UP001139366">
    <property type="component" value="Unassembled WGS sequence"/>
</dbReference>
<accession>A0A9X1H8W3</accession>
<gene>
    <name evidence="1" type="ORF">K6T82_06060</name>
</gene>
<protein>
    <submittedName>
        <fullName evidence="1">Uncharacterized protein</fullName>
    </submittedName>
</protein>
<organism evidence="1 2">
    <name type="scientific">Flavobacterium potami</name>
    <dbReference type="NCBI Taxonomy" id="2872310"/>
    <lineage>
        <taxon>Bacteria</taxon>
        <taxon>Pseudomonadati</taxon>
        <taxon>Bacteroidota</taxon>
        <taxon>Flavobacteriia</taxon>
        <taxon>Flavobacteriales</taxon>
        <taxon>Flavobacteriaceae</taxon>
        <taxon>Flavobacterium</taxon>
    </lineage>
</organism>
<sequence length="472" mass="55789">MFHFIMQRIFILLLLFAFSKVKSQDFADKIVISRIVYVNQFGDDETEKVYKIEKKEINSQKSISKLLSELNKSDDSTQLLQKFKIDINYIKNSPEKLLSLYKNENKIAWNSQQKEYAYKVLKDLNLYNSLLNSYLNNGCCYTMHNFYRAQFLIEVFKDDALIKTFKSRKAVWGFIMPYQDVLGSMNYNFEIDKQIEKLFKIKSKTKAPLEGAELLRYLVNKIIDNNMQELYKLSAYDYLTEINELKTDFEVLSFEEMYGRGRYIWNEAKTFKIRLKNKDMFPNVYINFLASKTGQSIYSRDSIKSDYKEIVKRVQSVKFIKDYLNSNPTTILDIYYFNNSGINAYNIDGVNKNPVEWKKQDDYIKSLEWEKEHGINLTFDVNKAVKTAERNNCGCNYRFSQDFIEKAIFFELTDESKNENSIWFLLPDDTVLLYIMSGQKVLYHSYSEFGEYTGIQYPCVLFDTDGKSINKK</sequence>
<dbReference type="RefSeq" id="WP_223705046.1">
    <property type="nucleotide sequence ID" value="NZ_JAINUY010000002.1"/>
</dbReference>
<comment type="caution">
    <text evidence="1">The sequence shown here is derived from an EMBL/GenBank/DDBJ whole genome shotgun (WGS) entry which is preliminary data.</text>
</comment>
<evidence type="ECO:0000313" key="2">
    <source>
        <dbReference type="Proteomes" id="UP001139366"/>
    </source>
</evidence>